<comment type="caution">
    <text evidence="2">The sequence shown here is derived from an EMBL/GenBank/DDBJ whole genome shotgun (WGS) entry which is preliminary data.</text>
</comment>
<sequence length="116" mass="13064">MFSSLSVNLLVLTTSWLSTVNPCTDKPENLSKVFELGVNVGCAASFPLQHLCDFSKNYEKPSFHYYYPLIEMSLPKKLECFMYIAAYANNSPIICMCSTPGCNKWGDIPVLCDFEQ</sequence>
<feature type="chain" id="PRO_5042938402" evidence="1">
    <location>
        <begin position="23"/>
        <end position="116"/>
    </location>
</feature>
<dbReference type="Proteomes" id="UP001331761">
    <property type="component" value="Unassembled WGS sequence"/>
</dbReference>
<name>A0AAN8FK34_TRICO</name>
<organism evidence="2 3">
    <name type="scientific">Trichostrongylus colubriformis</name>
    <name type="common">Black scour worm</name>
    <dbReference type="NCBI Taxonomy" id="6319"/>
    <lineage>
        <taxon>Eukaryota</taxon>
        <taxon>Metazoa</taxon>
        <taxon>Ecdysozoa</taxon>
        <taxon>Nematoda</taxon>
        <taxon>Chromadorea</taxon>
        <taxon>Rhabditida</taxon>
        <taxon>Rhabditina</taxon>
        <taxon>Rhabditomorpha</taxon>
        <taxon>Strongyloidea</taxon>
        <taxon>Trichostrongylidae</taxon>
        <taxon>Trichostrongylus</taxon>
    </lineage>
</organism>
<dbReference type="AlphaFoldDB" id="A0AAN8FK34"/>
<feature type="signal peptide" evidence="1">
    <location>
        <begin position="1"/>
        <end position="22"/>
    </location>
</feature>
<protein>
    <submittedName>
        <fullName evidence="2">Uncharacterized protein</fullName>
    </submittedName>
</protein>
<dbReference type="EMBL" id="WIXE01007664">
    <property type="protein sequence ID" value="KAK5980227.1"/>
    <property type="molecule type" value="Genomic_DNA"/>
</dbReference>
<reference evidence="2 3" key="1">
    <citation type="submission" date="2019-10" db="EMBL/GenBank/DDBJ databases">
        <title>Assembly and Annotation for the nematode Trichostrongylus colubriformis.</title>
        <authorList>
            <person name="Martin J."/>
        </authorList>
    </citation>
    <scope>NUCLEOTIDE SEQUENCE [LARGE SCALE GENOMIC DNA]</scope>
    <source>
        <strain evidence="2">G859</strain>
        <tissue evidence="2">Whole worm</tissue>
    </source>
</reference>
<keyword evidence="3" id="KW-1185">Reference proteome</keyword>
<keyword evidence="1" id="KW-0732">Signal</keyword>
<proteinExistence type="predicted"/>
<accession>A0AAN8FK34</accession>
<evidence type="ECO:0000313" key="2">
    <source>
        <dbReference type="EMBL" id="KAK5980227.1"/>
    </source>
</evidence>
<evidence type="ECO:0000256" key="1">
    <source>
        <dbReference type="SAM" id="SignalP"/>
    </source>
</evidence>
<gene>
    <name evidence="2" type="ORF">GCK32_009654</name>
</gene>
<evidence type="ECO:0000313" key="3">
    <source>
        <dbReference type="Proteomes" id="UP001331761"/>
    </source>
</evidence>